<dbReference type="EMBL" id="JPKZ01002904">
    <property type="protein sequence ID" value="KHN74500.1"/>
    <property type="molecule type" value="Genomic_DNA"/>
</dbReference>
<dbReference type="Proteomes" id="UP000031036">
    <property type="component" value="Unassembled WGS sequence"/>
</dbReference>
<feature type="region of interest" description="Disordered" evidence="1">
    <location>
        <begin position="1"/>
        <end position="40"/>
    </location>
</feature>
<sequence>MSSTPVRQPEVNAVGVVGPPCSSAAELPSPQYDRNSSGSHFPLLRNASRAASIVEHRSVEREEDAVASA</sequence>
<evidence type="ECO:0000313" key="2">
    <source>
        <dbReference type="EMBL" id="KHN74500.1"/>
    </source>
</evidence>
<accession>A0A0B2V094</accession>
<keyword evidence="3" id="KW-1185">Reference proteome</keyword>
<dbReference type="AlphaFoldDB" id="A0A0B2V094"/>
<name>A0A0B2V094_TOXCA</name>
<proteinExistence type="predicted"/>
<reference evidence="2 3" key="1">
    <citation type="submission" date="2014-11" db="EMBL/GenBank/DDBJ databases">
        <title>Genetic blueprint of the zoonotic pathogen Toxocara canis.</title>
        <authorList>
            <person name="Zhu X.-Q."/>
            <person name="Korhonen P.K."/>
            <person name="Cai H."/>
            <person name="Young N.D."/>
            <person name="Nejsum P."/>
            <person name="von Samson-Himmelstjerna G."/>
            <person name="Boag P.R."/>
            <person name="Tan P."/>
            <person name="Li Q."/>
            <person name="Min J."/>
            <person name="Yang Y."/>
            <person name="Wang X."/>
            <person name="Fang X."/>
            <person name="Hall R.S."/>
            <person name="Hofmann A."/>
            <person name="Sternberg P.W."/>
            <person name="Jex A.R."/>
            <person name="Gasser R.B."/>
        </authorList>
    </citation>
    <scope>NUCLEOTIDE SEQUENCE [LARGE SCALE GENOMIC DNA]</scope>
    <source>
        <strain evidence="2">PN_DK_2014</strain>
    </source>
</reference>
<comment type="caution">
    <text evidence="2">The sequence shown here is derived from an EMBL/GenBank/DDBJ whole genome shotgun (WGS) entry which is preliminary data.</text>
</comment>
<organism evidence="2 3">
    <name type="scientific">Toxocara canis</name>
    <name type="common">Canine roundworm</name>
    <dbReference type="NCBI Taxonomy" id="6265"/>
    <lineage>
        <taxon>Eukaryota</taxon>
        <taxon>Metazoa</taxon>
        <taxon>Ecdysozoa</taxon>
        <taxon>Nematoda</taxon>
        <taxon>Chromadorea</taxon>
        <taxon>Rhabditida</taxon>
        <taxon>Spirurina</taxon>
        <taxon>Ascaridomorpha</taxon>
        <taxon>Ascaridoidea</taxon>
        <taxon>Toxocaridae</taxon>
        <taxon>Toxocara</taxon>
    </lineage>
</organism>
<evidence type="ECO:0000256" key="1">
    <source>
        <dbReference type="SAM" id="MobiDB-lite"/>
    </source>
</evidence>
<gene>
    <name evidence="2" type="ORF">Tcan_09646</name>
</gene>
<evidence type="ECO:0000313" key="3">
    <source>
        <dbReference type="Proteomes" id="UP000031036"/>
    </source>
</evidence>
<protein>
    <submittedName>
        <fullName evidence="2">Uncharacterized protein</fullName>
    </submittedName>
</protein>